<dbReference type="HOGENOM" id="CLU_028913_8_1_1"/>
<protein>
    <recommendedName>
        <fullName evidence="3">F-box domain-containing protein</fullName>
    </recommendedName>
</protein>
<dbReference type="Proteomes" id="UP000022910">
    <property type="component" value="Unassembled WGS sequence"/>
</dbReference>
<dbReference type="OrthoDB" id="2313079at2759"/>
<organism evidence="1 2">
    <name type="scientific">Rhizophagus irregularis (strain DAOM 197198w)</name>
    <name type="common">Glomus intraradices</name>
    <dbReference type="NCBI Taxonomy" id="1432141"/>
    <lineage>
        <taxon>Eukaryota</taxon>
        <taxon>Fungi</taxon>
        <taxon>Fungi incertae sedis</taxon>
        <taxon>Mucoromycota</taxon>
        <taxon>Glomeromycotina</taxon>
        <taxon>Glomeromycetes</taxon>
        <taxon>Glomerales</taxon>
        <taxon>Glomeraceae</taxon>
        <taxon>Rhizophagus</taxon>
    </lineage>
</organism>
<dbReference type="SUPFAM" id="SSF52047">
    <property type="entry name" value="RNI-like"/>
    <property type="match status" value="1"/>
</dbReference>
<evidence type="ECO:0000313" key="2">
    <source>
        <dbReference type="Proteomes" id="UP000022910"/>
    </source>
</evidence>
<dbReference type="EMBL" id="JEMT01025070">
    <property type="protein sequence ID" value="EXX61729.1"/>
    <property type="molecule type" value="Genomic_DNA"/>
</dbReference>
<proteinExistence type="predicted"/>
<sequence>MKVKQLGEDCLKGIFEFTSDDKITLYSCLKANRAFCKNVVPILWRNPWINSSNYYDDTIFWKLIGKTILKCLPKESKENLYKKGLRLNPSITELPLFNYVSYCQSLSDKIIQKLVDNILDGYNCDHYDYKSIIQEEFWKLFLRQSFNIKILKLPSFKIFDLPDSRGRLSNITTLECDTSLPSEYFLEIPKYCNSVRRIEIFMNFNNFNEGIESLILTQNNLRELKFRAIEDKKFKFKNSKTIEFLSNSLKSIEFENKVCLSSQIFSSFTNLTELHINLKNFDYCGLYCLKDIIIPQLEVLDLSNAVGVNFDTYSKLISNTHGFLRIIKIETKSHPPTSNIELYLQTLITYCPRIEVVPIWLARRQSLDNFDNFLVSSNELKIIQIELKEPNDNTINRETVLAKPIFELLATRANHELKKIYLRGRWSFNHIDLQEFFEMWKGRRYLTFHFDNEFYSYYIVKICEEYYKQGVINGGTINYTSKV</sequence>
<comment type="caution">
    <text evidence="1">The sequence shown here is derived from an EMBL/GenBank/DDBJ whole genome shotgun (WGS) entry which is preliminary data.</text>
</comment>
<reference evidence="1 2" key="1">
    <citation type="submission" date="2014-02" db="EMBL/GenBank/DDBJ databases">
        <title>Single nucleus genome sequencing reveals high similarity among nuclei of an endomycorrhizal fungus.</title>
        <authorList>
            <person name="Lin K."/>
            <person name="Geurts R."/>
            <person name="Zhang Z."/>
            <person name="Limpens E."/>
            <person name="Saunders D.G."/>
            <person name="Mu D."/>
            <person name="Pang E."/>
            <person name="Cao H."/>
            <person name="Cha H."/>
            <person name="Lin T."/>
            <person name="Zhou Q."/>
            <person name="Shang Y."/>
            <person name="Li Y."/>
            <person name="Ivanov S."/>
            <person name="Sharma T."/>
            <person name="Velzen R.V."/>
            <person name="Ruijter N.D."/>
            <person name="Aanen D.K."/>
            <person name="Win J."/>
            <person name="Kamoun S."/>
            <person name="Bisseling T."/>
            <person name="Huang S."/>
        </authorList>
    </citation>
    <scope>NUCLEOTIDE SEQUENCE [LARGE SCALE GENOMIC DNA]</scope>
    <source>
        <strain evidence="2">DAOM197198w</strain>
    </source>
</reference>
<dbReference type="AlphaFoldDB" id="A0A015K2W4"/>
<keyword evidence="2" id="KW-1185">Reference proteome</keyword>
<gene>
    <name evidence="1" type="ORF">RirG_168450</name>
</gene>
<accession>A0A015K2W4</accession>
<evidence type="ECO:0000313" key="1">
    <source>
        <dbReference type="EMBL" id="EXX61729.1"/>
    </source>
</evidence>
<evidence type="ECO:0008006" key="3">
    <source>
        <dbReference type="Google" id="ProtNLM"/>
    </source>
</evidence>
<name>A0A015K2W4_RHIIW</name>